<dbReference type="GO" id="GO:0046872">
    <property type="term" value="F:metal ion binding"/>
    <property type="evidence" value="ECO:0007669"/>
    <property type="project" value="UniProtKB-KW"/>
</dbReference>
<accession>A0A9X9PVG2</accession>
<evidence type="ECO:0000256" key="1">
    <source>
        <dbReference type="ARBA" id="ARBA00004606"/>
    </source>
</evidence>
<evidence type="ECO:0000256" key="2">
    <source>
        <dbReference type="ARBA" id="ARBA00010413"/>
    </source>
</evidence>
<organism evidence="9 10">
    <name type="scientific">Gulo gulo</name>
    <name type="common">Wolverine</name>
    <name type="synonym">Gluton</name>
    <dbReference type="NCBI Taxonomy" id="48420"/>
    <lineage>
        <taxon>Eukaryota</taxon>
        <taxon>Metazoa</taxon>
        <taxon>Chordata</taxon>
        <taxon>Craniata</taxon>
        <taxon>Vertebrata</taxon>
        <taxon>Euteleostomi</taxon>
        <taxon>Mammalia</taxon>
        <taxon>Eutheria</taxon>
        <taxon>Laurasiatheria</taxon>
        <taxon>Carnivora</taxon>
        <taxon>Caniformia</taxon>
        <taxon>Musteloidea</taxon>
        <taxon>Mustelidae</taxon>
        <taxon>Guloninae</taxon>
        <taxon>Gulo</taxon>
    </lineage>
</organism>
<comment type="subcellular location">
    <subcellularLocation>
        <location evidence="1">Membrane</location>
        <topology evidence="1">Single-pass type II membrane protein</topology>
    </subcellularLocation>
</comment>
<keyword evidence="4" id="KW-0808">Transferase</keyword>
<dbReference type="EMBL" id="CYRY02003573">
    <property type="protein sequence ID" value="VCW68189.1"/>
    <property type="molecule type" value="Genomic_DNA"/>
</dbReference>
<comment type="caution">
    <text evidence="9">The sequence shown here is derived from an EMBL/GenBank/DDBJ whole genome shotgun (WGS) entry which is preliminary data.</text>
</comment>
<dbReference type="GO" id="GO:0016758">
    <property type="term" value="F:hexosyltransferase activity"/>
    <property type="evidence" value="ECO:0007669"/>
    <property type="project" value="InterPro"/>
</dbReference>
<name>A0A9X9PVG2_GULGU</name>
<evidence type="ECO:0000313" key="9">
    <source>
        <dbReference type="EMBL" id="VCW68189.1"/>
    </source>
</evidence>
<evidence type="ECO:0000256" key="6">
    <source>
        <dbReference type="PIRSR" id="PIRSR605076-1"/>
    </source>
</evidence>
<gene>
    <name evidence="9" type="ORF">BN2614_LOCUS2</name>
</gene>
<dbReference type="GO" id="GO:0005975">
    <property type="term" value="P:carbohydrate metabolic process"/>
    <property type="evidence" value="ECO:0007669"/>
    <property type="project" value="InterPro"/>
</dbReference>
<dbReference type="Proteomes" id="UP000269945">
    <property type="component" value="Unassembled WGS sequence"/>
</dbReference>
<sequence>MVMASLFCEQHFLREVDNLVCVDVDMKFCNNVGMELLSPLFGTLYPSFYWVACEDFSYQHWPQSQATSLGTRVMFTTWGPFLGRLVVEVHRLTLACHQAMGVDLANGIEVEWCDESHLNRYLLDRKPSKMLSLEDLWDPWRLGCPPHPLHEEAEIPTMPRNHQDIQES</sequence>
<dbReference type="GO" id="GO:0016020">
    <property type="term" value="C:membrane"/>
    <property type="evidence" value="ECO:0007669"/>
    <property type="project" value="UniProtKB-SubCell"/>
</dbReference>
<dbReference type="Pfam" id="PF03414">
    <property type="entry name" value="Glyco_transf_6"/>
    <property type="match status" value="1"/>
</dbReference>
<evidence type="ECO:0000256" key="3">
    <source>
        <dbReference type="ARBA" id="ARBA00022676"/>
    </source>
</evidence>
<feature type="binding site" evidence="7">
    <location>
        <position position="138"/>
    </location>
    <ligand>
        <name>an alpha-L-fucosyl-(1-&gt;2)-beta-D-galactosyl derivative</name>
        <dbReference type="ChEBI" id="CHEBI:140327"/>
    </ligand>
</feature>
<feature type="binding site" evidence="8">
    <location>
        <position position="25"/>
    </location>
    <ligand>
        <name>Mn(2+)</name>
        <dbReference type="ChEBI" id="CHEBI:29035"/>
    </ligand>
</feature>
<feature type="binding site" evidence="8">
    <location>
        <position position="23"/>
    </location>
    <ligand>
        <name>Mn(2+)</name>
        <dbReference type="ChEBI" id="CHEBI:29035"/>
    </ligand>
</feature>
<comment type="similarity">
    <text evidence="2">Belongs to the glycosyltransferase 6 family.</text>
</comment>
<evidence type="ECO:0000256" key="7">
    <source>
        <dbReference type="PIRSR" id="PIRSR605076-2"/>
    </source>
</evidence>
<comment type="cofactor">
    <cofactor evidence="8">
        <name>Mn(2+)</name>
        <dbReference type="ChEBI" id="CHEBI:29035"/>
    </cofactor>
    <text evidence="8">Binds 1 Mn(2+) ion per subunit.</text>
</comment>
<keyword evidence="5" id="KW-0812">Transmembrane</keyword>
<dbReference type="GO" id="GO:0031982">
    <property type="term" value="C:vesicle"/>
    <property type="evidence" value="ECO:0007669"/>
    <property type="project" value="TreeGrafter"/>
</dbReference>
<feature type="binding site" evidence="7">
    <location>
        <position position="115"/>
    </location>
    <ligand>
        <name>an alpha-L-fucosyl-(1-&gt;2)-beta-D-galactosyl derivative</name>
        <dbReference type="ChEBI" id="CHEBI:140327"/>
    </ligand>
</feature>
<evidence type="ECO:0000256" key="5">
    <source>
        <dbReference type="ARBA" id="ARBA00022968"/>
    </source>
</evidence>
<dbReference type="InterPro" id="IPR029044">
    <property type="entry name" value="Nucleotide-diphossugar_trans"/>
</dbReference>
<evidence type="ECO:0000256" key="8">
    <source>
        <dbReference type="PIRSR" id="PIRSR605076-3"/>
    </source>
</evidence>
<evidence type="ECO:0000256" key="4">
    <source>
        <dbReference type="ARBA" id="ARBA00022679"/>
    </source>
</evidence>
<evidence type="ECO:0000313" key="10">
    <source>
        <dbReference type="Proteomes" id="UP000269945"/>
    </source>
</evidence>
<keyword evidence="10" id="KW-1185">Reference proteome</keyword>
<dbReference type="AlphaFoldDB" id="A0A9X9PVG2"/>
<dbReference type="SUPFAM" id="SSF53448">
    <property type="entry name" value="Nucleotide-diphospho-sugar transferases"/>
    <property type="match status" value="1"/>
</dbReference>
<dbReference type="GO" id="GO:0005794">
    <property type="term" value="C:Golgi apparatus"/>
    <property type="evidence" value="ECO:0007669"/>
    <property type="project" value="TreeGrafter"/>
</dbReference>
<dbReference type="PANTHER" id="PTHR10462:SF55">
    <property type="entry name" value="HISTO-BLOOD GROUP ABO SYSTEM TRANSFERASE 1"/>
    <property type="match status" value="1"/>
</dbReference>
<feature type="binding site" evidence="7">
    <location>
        <begin position="23"/>
        <end position="25"/>
    </location>
    <ligand>
        <name>UDP-N-acetyl-alpha-D-galactosamine</name>
        <dbReference type="ChEBI" id="CHEBI:67138"/>
    </ligand>
</feature>
<keyword evidence="5" id="KW-0735">Signal-anchor</keyword>
<protein>
    <submittedName>
        <fullName evidence="9">Uncharacterized protein</fullName>
    </submittedName>
</protein>
<feature type="active site" description="Nucleophile" evidence="6">
    <location>
        <position position="115"/>
    </location>
</feature>
<proteinExistence type="inferred from homology"/>
<keyword evidence="3" id="KW-0328">Glycosyltransferase</keyword>
<dbReference type="InterPro" id="IPR005076">
    <property type="entry name" value="Glyco_trans_6"/>
</dbReference>
<dbReference type="PANTHER" id="PTHR10462">
    <property type="entry name" value="GLYCOSYLTRANSFERASE-RELATED"/>
    <property type="match status" value="1"/>
</dbReference>
<reference evidence="9 10" key="1">
    <citation type="submission" date="2018-10" db="EMBL/GenBank/DDBJ databases">
        <authorList>
            <person name="Ekblom R."/>
            <person name="Jareborg N."/>
        </authorList>
    </citation>
    <scope>NUCLEOTIDE SEQUENCE [LARGE SCALE GENOMIC DNA]</scope>
    <source>
        <tissue evidence="9">Muscle</tissue>
    </source>
</reference>
<keyword evidence="8" id="KW-0479">Metal-binding</keyword>
<dbReference type="Gene3D" id="3.90.550.10">
    <property type="entry name" value="Spore Coat Polysaccharide Biosynthesis Protein SpsA, Chain A"/>
    <property type="match status" value="1"/>
</dbReference>
<keyword evidence="8" id="KW-0464">Manganese</keyword>